<dbReference type="PANTHER" id="PTHR35087:SF1">
    <property type="entry name" value="RIKEN CDNA 4930505A04 GENE"/>
    <property type="match status" value="1"/>
</dbReference>
<evidence type="ECO:0000256" key="1">
    <source>
        <dbReference type="SAM" id="MobiDB-lite"/>
    </source>
</evidence>
<dbReference type="PANTHER" id="PTHR35087">
    <property type="entry name" value="SIMILAR TO HYPOTHETICAL PROTEIN FLJ40298"/>
    <property type="match status" value="1"/>
</dbReference>
<organism evidence="2 3">
    <name type="scientific">Conger conger</name>
    <name type="common">Conger eel</name>
    <name type="synonym">Muraena conger</name>
    <dbReference type="NCBI Taxonomy" id="82655"/>
    <lineage>
        <taxon>Eukaryota</taxon>
        <taxon>Metazoa</taxon>
        <taxon>Chordata</taxon>
        <taxon>Craniata</taxon>
        <taxon>Vertebrata</taxon>
        <taxon>Euteleostomi</taxon>
        <taxon>Actinopterygii</taxon>
        <taxon>Neopterygii</taxon>
        <taxon>Teleostei</taxon>
        <taxon>Anguilliformes</taxon>
        <taxon>Congridae</taxon>
        <taxon>Conger</taxon>
    </lineage>
</organism>
<keyword evidence="3" id="KW-1185">Reference proteome</keyword>
<protein>
    <submittedName>
        <fullName evidence="2">Uncharacterized protein</fullName>
    </submittedName>
</protein>
<feature type="region of interest" description="Disordered" evidence="1">
    <location>
        <begin position="108"/>
        <end position="138"/>
    </location>
</feature>
<sequence length="266" mass="30050">MYQSAEICFPRKKRVPESFHSNTYRIFDENLPQRLDSYQAYKDHIFPSRSADEINLLKTYNNPHPQNVKFIRTNVRWLNAPISHIETKDTEADQAQWWPDRSGEVVTPVTPTAPYSRDSVQRRDFLPPPRRSTPCTRAGCNPLTTPAASIVPALAPVGPRKILEERMSFLHQYDSRRLRDQPHQGRVRRTGQAARSVCVERGFSADLRGALSAPAPPPQILREGPPSKHASSNQASAPKRRARIRSLDTCSPALPPLRHGGRNSLP</sequence>
<accession>A0A9Q1E0D9</accession>
<evidence type="ECO:0000313" key="3">
    <source>
        <dbReference type="Proteomes" id="UP001152803"/>
    </source>
</evidence>
<reference evidence="2" key="1">
    <citation type="journal article" date="2023" name="Science">
        <title>Genome structures resolve the early diversification of teleost fishes.</title>
        <authorList>
            <person name="Parey E."/>
            <person name="Louis A."/>
            <person name="Montfort J."/>
            <person name="Bouchez O."/>
            <person name="Roques C."/>
            <person name="Iampietro C."/>
            <person name="Lluch J."/>
            <person name="Castinel A."/>
            <person name="Donnadieu C."/>
            <person name="Desvignes T."/>
            <person name="Floi Bucao C."/>
            <person name="Jouanno E."/>
            <person name="Wen M."/>
            <person name="Mejri S."/>
            <person name="Dirks R."/>
            <person name="Jansen H."/>
            <person name="Henkel C."/>
            <person name="Chen W.J."/>
            <person name="Zahm M."/>
            <person name="Cabau C."/>
            <person name="Klopp C."/>
            <person name="Thompson A.W."/>
            <person name="Robinson-Rechavi M."/>
            <person name="Braasch I."/>
            <person name="Lecointre G."/>
            <person name="Bobe J."/>
            <person name="Postlethwait J.H."/>
            <person name="Berthelot C."/>
            <person name="Roest Crollius H."/>
            <person name="Guiguen Y."/>
        </authorList>
    </citation>
    <scope>NUCLEOTIDE SEQUENCE</scope>
    <source>
        <strain evidence="2">Concon-B</strain>
    </source>
</reference>
<proteinExistence type="predicted"/>
<dbReference type="Pfam" id="PF15667">
    <property type="entry name" value="CMIP6"/>
    <property type="match status" value="1"/>
</dbReference>
<evidence type="ECO:0000313" key="2">
    <source>
        <dbReference type="EMBL" id="KAJ8285137.1"/>
    </source>
</evidence>
<dbReference type="Proteomes" id="UP001152803">
    <property type="component" value="Unassembled WGS sequence"/>
</dbReference>
<feature type="region of interest" description="Disordered" evidence="1">
    <location>
        <begin position="208"/>
        <end position="266"/>
    </location>
</feature>
<dbReference type="AlphaFoldDB" id="A0A9Q1E0D9"/>
<comment type="caution">
    <text evidence="2">The sequence shown here is derived from an EMBL/GenBank/DDBJ whole genome shotgun (WGS) entry which is preliminary data.</text>
</comment>
<dbReference type="EMBL" id="JAFJMO010000002">
    <property type="protein sequence ID" value="KAJ8285137.1"/>
    <property type="molecule type" value="Genomic_DNA"/>
</dbReference>
<name>A0A9Q1E0D9_CONCO</name>
<dbReference type="InterPro" id="IPR031365">
    <property type="entry name" value="CMIP6"/>
</dbReference>
<dbReference type="OrthoDB" id="9971371at2759"/>
<gene>
    <name evidence="2" type="ORF">COCON_G00039870</name>
</gene>